<dbReference type="PANTHER" id="PTHR37946">
    <property type="entry name" value="SLL1969 PROTEIN"/>
    <property type="match status" value="1"/>
</dbReference>
<keyword evidence="1" id="KW-1133">Transmembrane helix</keyword>
<dbReference type="PANTHER" id="PTHR37946:SF1">
    <property type="entry name" value="SLL1969 PROTEIN"/>
    <property type="match status" value="1"/>
</dbReference>
<evidence type="ECO:0008006" key="4">
    <source>
        <dbReference type="Google" id="ProtNLM"/>
    </source>
</evidence>
<protein>
    <recommendedName>
        <fullName evidence="4">Triacylglycerol lipase</fullName>
    </recommendedName>
</protein>
<dbReference type="InterPro" id="IPR029058">
    <property type="entry name" value="AB_hydrolase_fold"/>
</dbReference>
<keyword evidence="1" id="KW-0472">Membrane</keyword>
<evidence type="ECO:0000313" key="2">
    <source>
        <dbReference type="EMBL" id="TVP41557.1"/>
    </source>
</evidence>
<dbReference type="OrthoDB" id="10102at2157"/>
<dbReference type="EMBL" id="VOAH01000003">
    <property type="protein sequence ID" value="TVP41557.1"/>
    <property type="molecule type" value="Genomic_DNA"/>
</dbReference>
<accession>A0A557SY71</accession>
<feature type="transmembrane region" description="Helical" evidence="1">
    <location>
        <begin position="23"/>
        <end position="44"/>
    </location>
</feature>
<organism evidence="2 3">
    <name type="scientific">Candidatus Nitrosocosmicus arcticus</name>
    <dbReference type="NCBI Taxonomy" id="2035267"/>
    <lineage>
        <taxon>Archaea</taxon>
        <taxon>Nitrososphaerota</taxon>
        <taxon>Nitrososphaeria</taxon>
        <taxon>Nitrososphaerales</taxon>
        <taxon>Nitrososphaeraceae</taxon>
        <taxon>Candidatus Nitrosocosmicus</taxon>
    </lineage>
</organism>
<dbReference type="AlphaFoldDB" id="A0A557SY71"/>
<evidence type="ECO:0000313" key="3">
    <source>
        <dbReference type="Proteomes" id="UP000315289"/>
    </source>
</evidence>
<dbReference type="Proteomes" id="UP000315289">
    <property type="component" value="Unassembled WGS sequence"/>
</dbReference>
<name>A0A557SY71_9ARCH</name>
<sequence>MLWLFKVLYTTLFDLKSKNNEKIMVLIPLILVASIAVFACLLSLQQIYAQVSSTTSPANNNSTEPLPVLLVHGYLADASTWKKWEDLLKKDNIPVFPITFKQSDDKCGSAAEHAKELSDQIANVKDQTGQNIVNIVGHSKGGLDARMYLGNNTEDVANLVMIGTPNAGSPLAENNEVCTPAVYDLRPGAADSKVKENPNTKYYSIAGDWNPDAGNCDLSLFSPIQRGGYDSLPKPNDGMVPISSVESLDYSKSLGHSKSCHSNLLSEYEYGLAKDVLLGNK</sequence>
<reference evidence="2 3" key="1">
    <citation type="journal article" date="2019" name="Front. Microbiol.">
        <title>Ammonia Oxidation by the Arctic Terrestrial Thaumarchaeote Candidatus Nitrosocosmicus arcticus Is Stimulated by Increasing Temperatures.</title>
        <authorList>
            <person name="Alves R.J.E."/>
            <person name="Kerou M."/>
            <person name="Zappe A."/>
            <person name="Bittner R."/>
            <person name="Abby S.S."/>
            <person name="Schmidt H.A."/>
            <person name="Pfeifer K."/>
            <person name="Schleper C."/>
        </authorList>
    </citation>
    <scope>NUCLEOTIDE SEQUENCE [LARGE SCALE GENOMIC DNA]</scope>
    <source>
        <strain evidence="2 3">Kfb</strain>
    </source>
</reference>
<keyword evidence="1" id="KW-0812">Transmembrane</keyword>
<keyword evidence="3" id="KW-1185">Reference proteome</keyword>
<dbReference type="Gene3D" id="3.40.50.1820">
    <property type="entry name" value="alpha/beta hydrolase"/>
    <property type="match status" value="1"/>
</dbReference>
<dbReference type="Pfam" id="PF02089">
    <property type="entry name" value="Palm_thioest"/>
    <property type="match status" value="1"/>
</dbReference>
<gene>
    <name evidence="2" type="ORF">NARC_30272</name>
</gene>
<dbReference type="SUPFAM" id="SSF53474">
    <property type="entry name" value="alpha/beta-Hydrolases"/>
    <property type="match status" value="1"/>
</dbReference>
<evidence type="ECO:0000256" key="1">
    <source>
        <dbReference type="SAM" id="Phobius"/>
    </source>
</evidence>
<proteinExistence type="predicted"/>
<comment type="caution">
    <text evidence="2">The sequence shown here is derived from an EMBL/GenBank/DDBJ whole genome shotgun (WGS) entry which is preliminary data.</text>
</comment>